<evidence type="ECO:0000259" key="2">
    <source>
        <dbReference type="Pfam" id="PF12770"/>
    </source>
</evidence>
<accession>A0A505D927</accession>
<name>A0A505D927_9ACTN</name>
<dbReference type="AlphaFoldDB" id="A0A505D927"/>
<feature type="domain" description="CHAT" evidence="2">
    <location>
        <begin position="2"/>
        <end position="62"/>
    </location>
</feature>
<organism evidence="3 4">
    <name type="scientific">Streptomyces sporangiiformans</name>
    <dbReference type="NCBI Taxonomy" id="2315329"/>
    <lineage>
        <taxon>Bacteria</taxon>
        <taxon>Bacillati</taxon>
        <taxon>Actinomycetota</taxon>
        <taxon>Actinomycetes</taxon>
        <taxon>Kitasatosporales</taxon>
        <taxon>Streptomycetaceae</taxon>
        <taxon>Streptomyces</taxon>
    </lineage>
</organism>
<evidence type="ECO:0000313" key="4">
    <source>
        <dbReference type="Proteomes" id="UP000317378"/>
    </source>
</evidence>
<gene>
    <name evidence="3" type="ORF">FGD71_037770</name>
</gene>
<evidence type="ECO:0000256" key="1">
    <source>
        <dbReference type="SAM" id="MobiDB-lite"/>
    </source>
</evidence>
<dbReference type="Pfam" id="PF12770">
    <property type="entry name" value="CHAT"/>
    <property type="match status" value="1"/>
</dbReference>
<feature type="region of interest" description="Disordered" evidence="1">
    <location>
        <begin position="44"/>
        <end position="63"/>
    </location>
</feature>
<evidence type="ECO:0000313" key="3">
    <source>
        <dbReference type="EMBL" id="TPQ17188.1"/>
    </source>
</evidence>
<sequence length="63" mass="6825">MIAGLWPPNDAVAAAAADRFYRLLATAQDADAAAVALHRVTREPRAEHTERPHLWASLIHSGP</sequence>
<keyword evidence="4" id="KW-1185">Reference proteome</keyword>
<protein>
    <submittedName>
        <fullName evidence="3">CHAT domain-containing protein</fullName>
    </submittedName>
</protein>
<dbReference type="Proteomes" id="UP000317378">
    <property type="component" value="Unassembled WGS sequence"/>
</dbReference>
<proteinExistence type="predicted"/>
<dbReference type="EMBL" id="VCHX02000304">
    <property type="protein sequence ID" value="TPQ17188.1"/>
    <property type="molecule type" value="Genomic_DNA"/>
</dbReference>
<dbReference type="InterPro" id="IPR024983">
    <property type="entry name" value="CHAT_dom"/>
</dbReference>
<reference evidence="3 4" key="1">
    <citation type="submission" date="2019-06" db="EMBL/GenBank/DDBJ databases">
        <title>Streptomyces sporangiiformans sp. nov., a novel actinomycete isolated from soil in Mount Song.</title>
        <authorList>
            <person name="Han L."/>
        </authorList>
    </citation>
    <scope>NUCLEOTIDE SEQUENCE [LARGE SCALE GENOMIC DNA]</scope>
    <source>
        <strain evidence="3 4">NEAU-SSA 1</strain>
    </source>
</reference>
<feature type="compositionally biased region" description="Basic and acidic residues" evidence="1">
    <location>
        <begin position="44"/>
        <end position="53"/>
    </location>
</feature>
<comment type="caution">
    <text evidence="3">The sequence shown here is derived from an EMBL/GenBank/DDBJ whole genome shotgun (WGS) entry which is preliminary data.</text>
</comment>